<dbReference type="Proteomes" id="UP000603234">
    <property type="component" value="Unassembled WGS sequence"/>
</dbReference>
<organism evidence="2 3">
    <name type="scientific">Acetobacterium fimetarium</name>
    <dbReference type="NCBI Taxonomy" id="52691"/>
    <lineage>
        <taxon>Bacteria</taxon>
        <taxon>Bacillati</taxon>
        <taxon>Bacillota</taxon>
        <taxon>Clostridia</taxon>
        <taxon>Eubacteriales</taxon>
        <taxon>Eubacteriaceae</taxon>
        <taxon>Acetobacterium</taxon>
    </lineage>
</organism>
<protein>
    <recommendedName>
        <fullName evidence="4">Transmembrane protein</fullName>
    </recommendedName>
</protein>
<keyword evidence="1" id="KW-0812">Transmembrane</keyword>
<evidence type="ECO:0000313" key="3">
    <source>
        <dbReference type="Proteomes" id="UP000603234"/>
    </source>
</evidence>
<keyword evidence="1" id="KW-1133">Transmembrane helix</keyword>
<feature type="transmembrane region" description="Helical" evidence="1">
    <location>
        <begin position="51"/>
        <end position="71"/>
    </location>
</feature>
<sequence>MNHQPPDDHRIPDDLLIPLVVTLTDKNETDEETAEDFDDETVEAEKGPGCCGCLIVFAFFYGCGVIFSLLFDISW</sequence>
<accession>A0ABR6WR22</accession>
<comment type="caution">
    <text evidence="2">The sequence shown here is derived from an EMBL/GenBank/DDBJ whole genome shotgun (WGS) entry which is preliminary data.</text>
</comment>
<keyword evidence="1" id="KW-0472">Membrane</keyword>
<evidence type="ECO:0008006" key="4">
    <source>
        <dbReference type="Google" id="ProtNLM"/>
    </source>
</evidence>
<name>A0ABR6WR22_9FIRM</name>
<evidence type="ECO:0000256" key="1">
    <source>
        <dbReference type="SAM" id="Phobius"/>
    </source>
</evidence>
<reference evidence="2 3" key="1">
    <citation type="journal article" date="2020" name="mSystems">
        <title>Defining Genomic and Predicted Metabolic Features of the Acetobacterium Genus.</title>
        <authorList>
            <person name="Ross D.E."/>
            <person name="Marshall C.W."/>
            <person name="Gulliver D."/>
            <person name="May H.D."/>
            <person name="Norman R.S."/>
        </authorList>
    </citation>
    <scope>NUCLEOTIDE SEQUENCE [LARGE SCALE GENOMIC DNA]</scope>
    <source>
        <strain evidence="2 3">DSM 8238</strain>
    </source>
</reference>
<dbReference type="EMBL" id="WJBC01000001">
    <property type="protein sequence ID" value="MBC3802958.1"/>
    <property type="molecule type" value="Genomic_DNA"/>
</dbReference>
<keyword evidence="3" id="KW-1185">Reference proteome</keyword>
<gene>
    <name evidence="2" type="ORF">GH808_00680</name>
</gene>
<proteinExistence type="predicted"/>
<evidence type="ECO:0000313" key="2">
    <source>
        <dbReference type="EMBL" id="MBC3802958.1"/>
    </source>
</evidence>
<dbReference type="RefSeq" id="WP_186840879.1">
    <property type="nucleotide sequence ID" value="NZ_WJBC01000001.1"/>
</dbReference>